<dbReference type="Proteomes" id="UP001231924">
    <property type="component" value="Unassembled WGS sequence"/>
</dbReference>
<evidence type="ECO:0000256" key="1">
    <source>
        <dbReference type="SAM" id="MobiDB-lite"/>
    </source>
</evidence>
<organism evidence="2 3">
    <name type="scientific">Actinomycetospora termitidis</name>
    <dbReference type="NCBI Taxonomy" id="3053470"/>
    <lineage>
        <taxon>Bacteria</taxon>
        <taxon>Bacillati</taxon>
        <taxon>Actinomycetota</taxon>
        <taxon>Actinomycetes</taxon>
        <taxon>Pseudonocardiales</taxon>
        <taxon>Pseudonocardiaceae</taxon>
        <taxon>Actinomycetospora</taxon>
    </lineage>
</organism>
<gene>
    <name evidence="2" type="ORF">QRT03_22130</name>
</gene>
<proteinExistence type="predicted"/>
<comment type="caution">
    <text evidence="2">The sequence shown here is derived from an EMBL/GenBank/DDBJ whole genome shotgun (WGS) entry which is preliminary data.</text>
</comment>
<reference evidence="2 3" key="1">
    <citation type="submission" date="2023-06" db="EMBL/GenBank/DDBJ databases">
        <title>Actinomycetospora Odt1-22.</title>
        <authorList>
            <person name="Supong K."/>
        </authorList>
    </citation>
    <scope>NUCLEOTIDE SEQUENCE [LARGE SCALE GENOMIC DNA]</scope>
    <source>
        <strain evidence="2 3">Odt1-22</strain>
    </source>
</reference>
<protein>
    <submittedName>
        <fullName evidence="2">DUF6247 family protein</fullName>
    </submittedName>
</protein>
<accession>A0ABT7MH70</accession>
<dbReference type="RefSeq" id="WP_286055220.1">
    <property type="nucleotide sequence ID" value="NZ_JASVWF010000005.1"/>
</dbReference>
<feature type="compositionally biased region" description="Basic and acidic residues" evidence="1">
    <location>
        <begin position="92"/>
        <end position="108"/>
    </location>
</feature>
<feature type="region of interest" description="Disordered" evidence="1">
    <location>
        <begin position="1"/>
        <end position="23"/>
    </location>
</feature>
<dbReference type="Pfam" id="PF19760">
    <property type="entry name" value="DUF6247"/>
    <property type="match status" value="1"/>
</dbReference>
<dbReference type="InterPro" id="IPR046214">
    <property type="entry name" value="DUF6247"/>
</dbReference>
<keyword evidence="3" id="KW-1185">Reference proteome</keyword>
<dbReference type="EMBL" id="JASVWF010000005">
    <property type="protein sequence ID" value="MDL5158683.1"/>
    <property type="molecule type" value="Genomic_DNA"/>
</dbReference>
<name>A0ABT7MH70_9PSEU</name>
<feature type="region of interest" description="Disordered" evidence="1">
    <location>
        <begin position="89"/>
        <end position="108"/>
    </location>
</feature>
<sequence>MSASWSIDADPPARPLGAGASPESIHAALDPEDQVRFRQALETASESMRRELDLTPVFSVLEEFRRLAILQTNRGSYHRVIRAAAAMATGEESPRDEPFEVTRAKAGF</sequence>
<evidence type="ECO:0000313" key="2">
    <source>
        <dbReference type="EMBL" id="MDL5158683.1"/>
    </source>
</evidence>
<evidence type="ECO:0000313" key="3">
    <source>
        <dbReference type="Proteomes" id="UP001231924"/>
    </source>
</evidence>